<dbReference type="PANTHER" id="PTHR46141:SF1">
    <property type="entry name" value="SODIUM LEAK CHANNEL NALCN"/>
    <property type="match status" value="1"/>
</dbReference>
<feature type="transmembrane region" description="Helical" evidence="6">
    <location>
        <begin position="1400"/>
        <end position="1422"/>
    </location>
</feature>
<evidence type="ECO:0000256" key="3">
    <source>
        <dbReference type="ARBA" id="ARBA00022989"/>
    </source>
</evidence>
<dbReference type="SUPFAM" id="SSF81324">
    <property type="entry name" value="Voltage-gated potassium channels"/>
    <property type="match status" value="4"/>
</dbReference>
<feature type="compositionally biased region" description="Low complexity" evidence="5">
    <location>
        <begin position="2190"/>
        <end position="2204"/>
    </location>
</feature>
<protein>
    <recommendedName>
        <fullName evidence="8">Ion transport domain-containing protein</fullName>
    </recommendedName>
</protein>
<feature type="transmembrane region" description="Helical" evidence="6">
    <location>
        <begin position="1664"/>
        <end position="1683"/>
    </location>
</feature>
<evidence type="ECO:0000313" key="10">
    <source>
        <dbReference type="Proteomes" id="UP001142055"/>
    </source>
</evidence>
<feature type="compositionally biased region" description="Low complexity" evidence="5">
    <location>
        <begin position="2318"/>
        <end position="2330"/>
    </location>
</feature>
<keyword evidence="4 6" id="KW-0472">Membrane</keyword>
<feature type="transmembrane region" description="Helical" evidence="6">
    <location>
        <begin position="720"/>
        <end position="744"/>
    </location>
</feature>
<feature type="compositionally biased region" description="Polar residues" evidence="5">
    <location>
        <begin position="2119"/>
        <end position="2130"/>
    </location>
</feature>
<feature type="transmembrane region" description="Helical" evidence="6">
    <location>
        <begin position="522"/>
        <end position="542"/>
    </location>
</feature>
<keyword evidence="2 6" id="KW-0812">Transmembrane</keyword>
<feature type="transmembrane region" description="Helical" evidence="6">
    <location>
        <begin position="260"/>
        <end position="278"/>
    </location>
</feature>
<feature type="compositionally biased region" description="Polar residues" evidence="5">
    <location>
        <begin position="2331"/>
        <end position="2341"/>
    </location>
</feature>
<feature type="transmembrane region" description="Helical" evidence="6">
    <location>
        <begin position="654"/>
        <end position="673"/>
    </location>
</feature>
<feature type="transmembrane region" description="Helical" evidence="6">
    <location>
        <begin position="1264"/>
        <end position="1287"/>
    </location>
</feature>
<feature type="compositionally biased region" description="Basic and acidic residues" evidence="5">
    <location>
        <begin position="2214"/>
        <end position="2238"/>
    </location>
</feature>
<evidence type="ECO:0000256" key="4">
    <source>
        <dbReference type="ARBA" id="ARBA00023136"/>
    </source>
</evidence>
<feature type="compositionally biased region" description="Low complexity" evidence="5">
    <location>
        <begin position="961"/>
        <end position="983"/>
    </location>
</feature>
<dbReference type="GO" id="GO:0005261">
    <property type="term" value="F:monoatomic cation channel activity"/>
    <property type="evidence" value="ECO:0007669"/>
    <property type="project" value="InterPro"/>
</dbReference>
<dbReference type="GO" id="GO:0032230">
    <property type="term" value="P:positive regulation of synaptic transmission, GABAergic"/>
    <property type="evidence" value="ECO:0007669"/>
    <property type="project" value="TreeGrafter"/>
</dbReference>
<feature type="region of interest" description="Disordered" evidence="5">
    <location>
        <begin position="2433"/>
        <end position="2528"/>
    </location>
</feature>
<feature type="region of interest" description="Disordered" evidence="5">
    <location>
        <begin position="960"/>
        <end position="983"/>
    </location>
</feature>
<feature type="domain" description="Ion transport" evidence="8">
    <location>
        <begin position="1269"/>
        <end position="1543"/>
    </location>
</feature>
<feature type="transmembrane region" description="Helical" evidence="6">
    <location>
        <begin position="1689"/>
        <end position="1708"/>
    </location>
</feature>
<evidence type="ECO:0000256" key="1">
    <source>
        <dbReference type="ARBA" id="ARBA00004141"/>
    </source>
</evidence>
<feature type="transmembrane region" description="Helical" evidence="6">
    <location>
        <begin position="1330"/>
        <end position="1355"/>
    </location>
</feature>
<dbReference type="Gene3D" id="1.10.287.70">
    <property type="match status" value="4"/>
</dbReference>
<dbReference type="GO" id="GO:0005886">
    <property type="term" value="C:plasma membrane"/>
    <property type="evidence" value="ECO:0007669"/>
    <property type="project" value="TreeGrafter"/>
</dbReference>
<gene>
    <name evidence="9" type="ORF">RDWZM_010301</name>
</gene>
<dbReference type="Gene3D" id="1.20.120.350">
    <property type="entry name" value="Voltage-gated potassium channels. Chain C"/>
    <property type="match status" value="4"/>
</dbReference>
<dbReference type="EMBL" id="JAPWDV010000004">
    <property type="protein sequence ID" value="KAJ6215801.1"/>
    <property type="molecule type" value="Genomic_DNA"/>
</dbReference>
<feature type="domain" description="Ion transport" evidence="8">
    <location>
        <begin position="1592"/>
        <end position="1844"/>
    </location>
</feature>
<evidence type="ECO:0000256" key="6">
    <source>
        <dbReference type="SAM" id="Phobius"/>
    </source>
</evidence>
<feature type="transmembrane region" description="Helical" evidence="6">
    <location>
        <begin position="562"/>
        <end position="585"/>
    </location>
</feature>
<feature type="compositionally biased region" description="Acidic residues" evidence="5">
    <location>
        <begin position="2510"/>
        <end position="2525"/>
    </location>
</feature>
<dbReference type="InterPro" id="IPR027359">
    <property type="entry name" value="Volt_channel_dom_sf"/>
</dbReference>
<comment type="caution">
    <text evidence="9">The sequence shown here is derived from an EMBL/GenBank/DDBJ whole genome shotgun (WGS) entry which is preliminary data.</text>
</comment>
<feature type="compositionally biased region" description="Low complexity" evidence="5">
    <location>
        <begin position="2247"/>
        <end position="2259"/>
    </location>
</feature>
<feature type="transmembrane region" description="Helical" evidence="6">
    <location>
        <begin position="1807"/>
        <end position="1833"/>
    </location>
</feature>
<feature type="compositionally biased region" description="Pro residues" evidence="5">
    <location>
        <begin position="2180"/>
        <end position="2189"/>
    </location>
</feature>
<feature type="domain" description="Ion transport" evidence="8">
    <location>
        <begin position="190"/>
        <end position="475"/>
    </location>
</feature>
<feature type="compositionally biased region" description="Polar residues" evidence="5">
    <location>
        <begin position="2373"/>
        <end position="2386"/>
    </location>
</feature>
<dbReference type="Pfam" id="PF00520">
    <property type="entry name" value="Ion_trans"/>
    <property type="match status" value="4"/>
</dbReference>
<evidence type="ECO:0000256" key="5">
    <source>
        <dbReference type="SAM" id="MobiDB-lite"/>
    </source>
</evidence>
<dbReference type="FunFam" id="1.10.238.10:FF:000080">
    <property type="entry name" value="Sodium leak channel non-selective protein"/>
    <property type="match status" value="1"/>
</dbReference>
<feature type="compositionally biased region" description="Low complexity" evidence="5">
    <location>
        <begin position="2135"/>
        <end position="2151"/>
    </location>
</feature>
<proteinExistence type="predicted"/>
<feature type="compositionally biased region" description="Polar residues" evidence="5">
    <location>
        <begin position="2270"/>
        <end position="2279"/>
    </location>
</feature>
<dbReference type="Proteomes" id="UP001142055">
    <property type="component" value="Chromosome 4"/>
</dbReference>
<evidence type="ECO:0000256" key="2">
    <source>
        <dbReference type="ARBA" id="ARBA00022692"/>
    </source>
</evidence>
<name>A0A9Q0RJZ0_BLOTA</name>
<evidence type="ECO:0000256" key="7">
    <source>
        <dbReference type="SAM" id="SignalP"/>
    </source>
</evidence>
<accession>A0A9Q0RJZ0</accession>
<dbReference type="GO" id="GO:0032224">
    <property type="term" value="P:positive regulation of synaptic transmission, cholinergic"/>
    <property type="evidence" value="ECO:0007669"/>
    <property type="project" value="TreeGrafter"/>
</dbReference>
<feature type="compositionally biased region" description="Pro residues" evidence="5">
    <location>
        <begin position="36"/>
        <end position="45"/>
    </location>
</feature>
<dbReference type="FunFam" id="1.20.120.350:FF:000030">
    <property type="entry name" value="sodium leak channel non-selective protein"/>
    <property type="match status" value="1"/>
</dbReference>
<feature type="compositionally biased region" description="Low complexity" evidence="5">
    <location>
        <begin position="46"/>
        <end position="69"/>
    </location>
</feature>
<evidence type="ECO:0000259" key="8">
    <source>
        <dbReference type="Pfam" id="PF00520"/>
    </source>
</evidence>
<keyword evidence="7" id="KW-0732">Signal</keyword>
<dbReference type="InterPro" id="IPR005821">
    <property type="entry name" value="Ion_trans_dom"/>
</dbReference>
<feature type="transmembrane region" description="Helical" evidence="6">
    <location>
        <begin position="219"/>
        <end position="239"/>
    </location>
</feature>
<dbReference type="Gene3D" id="1.10.238.10">
    <property type="entry name" value="EF-hand"/>
    <property type="match status" value="1"/>
</dbReference>
<feature type="region of interest" description="Disordered" evidence="5">
    <location>
        <begin position="28"/>
        <end position="73"/>
    </location>
</feature>
<feature type="transmembrane region" description="Helical" evidence="6">
    <location>
        <begin position="1634"/>
        <end position="1652"/>
    </location>
</feature>
<feature type="transmembrane region" description="Helical" evidence="6">
    <location>
        <begin position="1720"/>
        <end position="1745"/>
    </location>
</feature>
<feature type="transmembrane region" description="Helical" evidence="6">
    <location>
        <begin position="1299"/>
        <end position="1318"/>
    </location>
</feature>
<keyword evidence="3 6" id="KW-1133">Transmembrane helix</keyword>
<dbReference type="PANTHER" id="PTHR46141">
    <property type="entry name" value="SODIUM LEAK CHANNEL NON-SELECTIVE PROTEIN"/>
    <property type="match status" value="1"/>
</dbReference>
<evidence type="ECO:0000313" key="9">
    <source>
        <dbReference type="EMBL" id="KAJ6215801.1"/>
    </source>
</evidence>
<comment type="subcellular location">
    <subcellularLocation>
        <location evidence="1">Membrane</location>
        <topology evidence="1">Multi-pass membrane protein</topology>
    </subcellularLocation>
</comment>
<feature type="region of interest" description="Disordered" evidence="5">
    <location>
        <begin position="2113"/>
        <end position="2151"/>
    </location>
</feature>
<dbReference type="OMA" id="MAMFQII"/>
<feature type="region of interest" description="Disordered" evidence="5">
    <location>
        <begin position="2173"/>
        <end position="2386"/>
    </location>
</feature>
<feature type="transmembrane region" description="Helical" evidence="6">
    <location>
        <begin position="597"/>
        <end position="614"/>
    </location>
</feature>
<feature type="compositionally biased region" description="Basic and acidic residues" evidence="5">
    <location>
        <begin position="2483"/>
        <end position="2499"/>
    </location>
</feature>
<feature type="domain" description="Ion transport" evidence="8">
    <location>
        <begin position="527"/>
        <end position="748"/>
    </location>
</feature>
<feature type="transmembrane region" description="Helical" evidence="6">
    <location>
        <begin position="439"/>
        <end position="457"/>
    </location>
</feature>
<feature type="transmembrane region" description="Helical" evidence="6">
    <location>
        <begin position="1515"/>
        <end position="1538"/>
    </location>
</feature>
<dbReference type="InterPro" id="IPR028823">
    <property type="entry name" value="NALCN"/>
</dbReference>
<organism evidence="9 10">
    <name type="scientific">Blomia tropicalis</name>
    <name type="common">Mite</name>
    <dbReference type="NCBI Taxonomy" id="40697"/>
    <lineage>
        <taxon>Eukaryota</taxon>
        <taxon>Metazoa</taxon>
        <taxon>Ecdysozoa</taxon>
        <taxon>Arthropoda</taxon>
        <taxon>Chelicerata</taxon>
        <taxon>Arachnida</taxon>
        <taxon>Acari</taxon>
        <taxon>Acariformes</taxon>
        <taxon>Sarcoptiformes</taxon>
        <taxon>Astigmata</taxon>
        <taxon>Glycyphagoidea</taxon>
        <taxon>Echimyopodidae</taxon>
        <taxon>Blomia</taxon>
    </lineage>
</organism>
<dbReference type="FunFam" id="1.10.287.70:FF:000061">
    <property type="entry name" value="Sodium leak channel non-selective protein"/>
    <property type="match status" value="1"/>
</dbReference>
<feature type="compositionally biased region" description="Basic and acidic residues" evidence="5">
    <location>
        <begin position="2294"/>
        <end position="2305"/>
    </location>
</feature>
<dbReference type="FunFam" id="1.10.287.70:FF:000066">
    <property type="entry name" value="Sodium leak channel non-selective protein"/>
    <property type="match status" value="1"/>
</dbReference>
<feature type="compositionally biased region" description="Acidic residues" evidence="5">
    <location>
        <begin position="2454"/>
        <end position="2482"/>
    </location>
</feature>
<feature type="transmembrane region" description="Helical" evidence="6">
    <location>
        <begin position="326"/>
        <end position="348"/>
    </location>
</feature>
<sequence>MLGRRSSLRHTVTASLAASGLIAAATSPCGGVQGNPPDPPPPPTAPTTSTINNNNNNNNNNNMEPMETNGSTTNLLANSTAINIDDQLDQTSLTYGNNSYSITMQNVLGDGGTTTTITTATATMSGPSPSSYMVTSTPPGGPSATAAAAAAAANTTSLIDPTSAVGLGIGAFELDEVIRARTLWWESEAVRWFMRLCALLSLVSVSLNTSYTYKNYRELIYITFIIDASVAIVFTIELISKIRIRGSYVYVHDRWAQFDMIMLLCLLLSLILHVFEIIDYVPKFSPLSIIRAPRPLIMIRLVRVFLSFSMPRARITQIFLRSSQQIYNVTLFFLFFMSLFGLLGVQFFSRLHHHCVLVDNYTETFEPTIHHLAIPDTYCSPINTIGHQCPPTMMCREISNATGYSGFDNLAHALFTVYHSSSQEGWYHVMYQAMDSMDIFRAAFYFVNLIFFLAWLVKNVFIAVITETFNEIRVQFQQMWGERAKITAETIPSILVGDDQWRLVQLTDTDTGTKAPYFIRKILPSASFQIFVMLMIVINAMINASVQFDHSERPRHQFYTHIYPIEVFFTVFFDVEVVLKIWCYGYRAYIKRSLHKLELLLSIGSSIHIIPPLYMYPPLVYFQVLRIVRLIKASPVLEDFVYKIFGPGKKLGSLIIFTMCLLIVTSSISMQLFCSFEGYQKFQSFPDAFMSMFQILTQEGWTEVMNETILRSGRNMGPAVAIYFILYHLFVSLIVLSLFVAVILDNLELDEDVKKVKQLKVREQSAGFNEELPLRLRLFESFPDSPQMTRLHKSANEFVVPKVRDSFMRSFIDAPTTNTTTNSIANNGKIAASTNTIAGSGIGGGIGGGVGGGLSGGGGGGLTAGTGGTLAMGSTLLGGTNLFGAGIGSNLNALGGQMGPFVGTYHFSASSSTFGSSNTGTLAGLGTNITARHWQFYNGYLTAAAAAAGFGGIGGNGGANGTTSSTTSPGLGLPTPTTPGPMTTNTSTNNIASLATMTTFPNFGPFPFPTTTTTTSNGTAMGNQFPSSSLIALASRIKMMQTHGHHNQPPIKLLNAIAKGRHASPLLRRIQVACIVSDSNNQRLLLGDQSTGGVGGGTIGTGAGAGGPGSYSRSVTGGLISGTGGGTSNGGASATAGSMASRTAIRRSVRGQLKDDVIIDETIASAAAGAGGTGGPNGPNVRGTDFDFKMLQRKRQQAEMRRTQRESDLRENHPFFDTPLLIVGRESRFRFICQSMVGAKYDPHVRDPITGKERKIRYKGAHELLGLVPYCDWIMILVTTFSCASMMCETGQLRASNTPWLVIAEYTFIIAMALELTLKTLADGLLFTPNAFLANVSGIMDFSIFAVSVLFLAALPEEVPPGSWQQTLMVLRCVRPLRIFSLVPHMRKVVYELCRGFKEIALVSVLLIVLLFVFASVGVHMFGGRLARCNDPCITKREDCVGVFMRQVHVTRMKFESQGERMPQMLVPRVWANPRRFNFDTLGNGILALFEVLSFKGWLDIRDVILSRLTPLDGIYIHVFVFLGSMIGLTLFVGVVIANYGENKGTALLTVDQRRWCDLKKRLKIAQPLHLPPRPDHLRARAIIYDITQHIAFKRTIAIMVLANSSLLCVSWDYKNSVDYRKYQLSHNLANVSAGFTCVFVFEVLMKMIAFTPRGYWQSRRNRYDLFVTVMGVLWLCLHFTLMNHTSNAFGFIVVILRFFTITGKHATLKMLMLTVAVSVYKSFFIIMGMFLLILCYALAGVILFGSVKYGENMSRHANFRSAPLGVITLFRIVTGEDWNKLMHDAMIGPPYCTPSENFWSTDCGNYYAAMTFFCSFYVCITYIVLNLLVAIIMENFSLFYSNEEDALLSYADIRNFQNTWNLVDIQQRGMIPVSRVKFVLRLLKGRLEVDPNKDRLLFKHMCHEMERLHNGEDVTFHDVLNMLSYRSVDIRKSLQLEELLAREELEFLIEEEVAKATIRAWLDKCLRRIKREKQHQSLIHSLRATNEPQTATTVPSATNVTSSGGATAFFGGPRADGTDLAFQFDGSATIQSTIATSTTTTTNITTTTTGTISTTSATTSPTIQLVSTISDSSTTSMTTSTTTTTATATSSSIIPITKEQQTIVPIKLDDVPKRRRSTATIQSPLSSSDGEVAIPSSTSSSTSTTISSTTIPSVQARTILMETDLSVTSKVTSSLVPETLPPSQPPPTATTATTTTTEIVSQTSAAQSIPTTKRVEFKPEPERRPKTREDYEAEQIRRNSMTIMRQQQQQQQQQQQAQSIKTTRKASALRTSQSQDNDPSMPPPVKIPKRTTFKAEIEDIETRTKIASTSKGNRRISSSLHSASSSGVSNNDTGSVSSQTRQKKENEPTVKKVTMSPNPSVMVKPKIAPKPTFQSNSNKTRVPYSSQLKTLRPDGTEVTVIKQRAMPPSAMLQTRLQTTIKKRIKANVESKLRAQQQKVLTKAKVEESSSSSSEDDDDDDDDDDSSSSDDDEDEEEDDEIEHDEKKLIGDGKKSDTIKDRHKLKKGEQFDDQDDEEEEQEENDEITSKKMHLLRAQMLVNEVHDWWMMHIS</sequence>
<feature type="chain" id="PRO_5040467692" description="Ion transport domain-containing protein" evidence="7">
    <location>
        <begin position="35"/>
        <end position="2552"/>
    </location>
</feature>
<keyword evidence="10" id="KW-1185">Reference proteome</keyword>
<reference evidence="9" key="1">
    <citation type="submission" date="2022-12" db="EMBL/GenBank/DDBJ databases">
        <title>Genome assemblies of Blomia tropicalis.</title>
        <authorList>
            <person name="Cui Y."/>
        </authorList>
    </citation>
    <scope>NUCLEOTIDE SEQUENCE</scope>
    <source>
        <tissue evidence="9">Adult mites</tissue>
    </source>
</reference>
<feature type="signal peptide" evidence="7">
    <location>
        <begin position="1"/>
        <end position="34"/>
    </location>
</feature>